<proteinExistence type="predicted"/>
<dbReference type="EMBL" id="QTJR01000003">
    <property type="protein sequence ID" value="RDY68215.1"/>
    <property type="molecule type" value="Genomic_DNA"/>
</dbReference>
<dbReference type="RefSeq" id="WP_115841640.1">
    <property type="nucleotide sequence ID" value="NZ_CP183976.1"/>
</dbReference>
<accession>A0A3D8VFX4</accession>
<dbReference type="PANTHER" id="PTHR42695">
    <property type="entry name" value="GLUTAMINE AMIDOTRANSFERASE YLR126C-RELATED"/>
    <property type="match status" value="1"/>
</dbReference>
<dbReference type="InterPro" id="IPR029062">
    <property type="entry name" value="Class_I_gatase-like"/>
</dbReference>
<dbReference type="PANTHER" id="PTHR42695:SF5">
    <property type="entry name" value="GLUTAMINE AMIDOTRANSFERASE YLR126C-RELATED"/>
    <property type="match status" value="1"/>
</dbReference>
<reference evidence="2 3" key="1">
    <citation type="submission" date="2018-08" db="EMBL/GenBank/DDBJ databases">
        <title>Lysobacter soli KCTC 22011, whole genome shotgun sequence.</title>
        <authorList>
            <person name="Zhang X."/>
            <person name="Feng G."/>
            <person name="Zhu H."/>
        </authorList>
    </citation>
    <scope>NUCLEOTIDE SEQUENCE [LARGE SCALE GENOMIC DNA]</scope>
    <source>
        <strain evidence="2 3">KCTC 22011</strain>
    </source>
</reference>
<dbReference type="InterPro" id="IPR017926">
    <property type="entry name" value="GATASE"/>
</dbReference>
<dbReference type="Pfam" id="PF00117">
    <property type="entry name" value="GATase"/>
    <property type="match status" value="1"/>
</dbReference>
<dbReference type="SUPFAM" id="SSF52317">
    <property type="entry name" value="Class I glutamine amidotransferase-like"/>
    <property type="match status" value="1"/>
</dbReference>
<evidence type="ECO:0000259" key="1">
    <source>
        <dbReference type="Pfam" id="PF00117"/>
    </source>
</evidence>
<keyword evidence="3" id="KW-1185">Reference proteome</keyword>
<dbReference type="Gene3D" id="3.40.50.880">
    <property type="match status" value="1"/>
</dbReference>
<dbReference type="GO" id="GO:0005829">
    <property type="term" value="C:cytosol"/>
    <property type="evidence" value="ECO:0007669"/>
    <property type="project" value="TreeGrafter"/>
</dbReference>
<dbReference type="GO" id="GO:0016740">
    <property type="term" value="F:transferase activity"/>
    <property type="evidence" value="ECO:0007669"/>
    <property type="project" value="UniProtKB-KW"/>
</dbReference>
<dbReference type="InterPro" id="IPR044992">
    <property type="entry name" value="ChyE-like"/>
</dbReference>
<protein>
    <submittedName>
        <fullName evidence="2">Glutamine amidotransferase</fullName>
    </submittedName>
</protein>
<organism evidence="2 3">
    <name type="scientific">Lysobacter soli</name>
    <dbReference type="NCBI Taxonomy" id="453783"/>
    <lineage>
        <taxon>Bacteria</taxon>
        <taxon>Pseudomonadati</taxon>
        <taxon>Pseudomonadota</taxon>
        <taxon>Gammaproteobacteria</taxon>
        <taxon>Lysobacterales</taxon>
        <taxon>Lysobacteraceae</taxon>
        <taxon>Lysobacter</taxon>
    </lineage>
</organism>
<sequence>MSRLLVFQHVAAEPLGTLDRLIRRRGHRIRFANFERQPDFEPNVDRYRGLVVLGGPMNVEDQARRPHLKTELRAIEHMLEQGKPVLGICLGAQLLAHVLGAPVRRHEAPEIGWYPLHTTPAGREDAVLSPLGDTSPVFQWHRYSFEVPSEATHLASTAGCEQQAFRYGENAYGFQFHLEMDEALIERWLRNPAYREELAELGGLDPARADVETIRRHTREHIAGMQSRADEVFNRFLDLVGRPQRRITLPSREWV</sequence>
<evidence type="ECO:0000313" key="2">
    <source>
        <dbReference type="EMBL" id="RDY68215.1"/>
    </source>
</evidence>
<dbReference type="CDD" id="cd01741">
    <property type="entry name" value="GATase1_1"/>
    <property type="match status" value="1"/>
</dbReference>
<dbReference type="PROSITE" id="PS51273">
    <property type="entry name" value="GATASE_TYPE_1"/>
    <property type="match status" value="1"/>
</dbReference>
<dbReference type="Proteomes" id="UP000256829">
    <property type="component" value="Unassembled WGS sequence"/>
</dbReference>
<comment type="caution">
    <text evidence="2">The sequence shown here is derived from an EMBL/GenBank/DDBJ whole genome shotgun (WGS) entry which is preliminary data.</text>
</comment>
<gene>
    <name evidence="2" type="ORF">DX912_06320</name>
</gene>
<name>A0A3D8VFX4_9GAMM</name>
<dbReference type="FunFam" id="3.40.50.880:FF:000033">
    <property type="entry name" value="Glutamine amidotransferase class-I"/>
    <property type="match status" value="1"/>
</dbReference>
<keyword evidence="2" id="KW-0315">Glutamine amidotransferase</keyword>
<dbReference type="AlphaFoldDB" id="A0A3D8VFX4"/>
<evidence type="ECO:0000313" key="3">
    <source>
        <dbReference type="Proteomes" id="UP000256829"/>
    </source>
</evidence>
<keyword evidence="2" id="KW-0808">Transferase</keyword>
<feature type="domain" description="Glutamine amidotransferase" evidence="1">
    <location>
        <begin position="20"/>
        <end position="180"/>
    </location>
</feature>